<dbReference type="InterPro" id="IPR015890">
    <property type="entry name" value="Chorismate_C"/>
</dbReference>
<dbReference type="Gene3D" id="3.60.120.10">
    <property type="entry name" value="Anthranilate synthase"/>
    <property type="match status" value="1"/>
</dbReference>
<dbReference type="Pfam" id="PF00425">
    <property type="entry name" value="Chorismate_bind"/>
    <property type="match status" value="1"/>
</dbReference>
<gene>
    <name evidence="3" type="ORF">SAMN05216298_1681</name>
</gene>
<dbReference type="STRING" id="380244.SAMN05216298_1681"/>
<name>A0A1G9FBD3_9ACTN</name>
<proteinExistence type="predicted"/>
<evidence type="ECO:0000313" key="4">
    <source>
        <dbReference type="Proteomes" id="UP000198662"/>
    </source>
</evidence>
<dbReference type="Proteomes" id="UP000198662">
    <property type="component" value="Unassembled WGS sequence"/>
</dbReference>
<dbReference type="GO" id="GO:0046820">
    <property type="term" value="F:4-amino-4-deoxychorismate synthase activity"/>
    <property type="evidence" value="ECO:0007669"/>
    <property type="project" value="TreeGrafter"/>
</dbReference>
<accession>A0A1G9FBD3</accession>
<feature type="compositionally biased region" description="Low complexity" evidence="1">
    <location>
        <begin position="388"/>
        <end position="400"/>
    </location>
</feature>
<dbReference type="PRINTS" id="PR00095">
    <property type="entry name" value="ANTSNTHASEI"/>
</dbReference>
<dbReference type="EMBL" id="FNGF01000002">
    <property type="protein sequence ID" value="SDK85553.1"/>
    <property type="molecule type" value="Genomic_DNA"/>
</dbReference>
<dbReference type="InterPro" id="IPR019999">
    <property type="entry name" value="Anth_synth_I-like"/>
</dbReference>
<feature type="compositionally biased region" description="Low complexity" evidence="1">
    <location>
        <begin position="408"/>
        <end position="419"/>
    </location>
</feature>
<dbReference type="GO" id="GO:0000162">
    <property type="term" value="P:L-tryptophan biosynthetic process"/>
    <property type="evidence" value="ECO:0007669"/>
    <property type="project" value="TreeGrafter"/>
</dbReference>
<dbReference type="SUPFAM" id="SSF56322">
    <property type="entry name" value="ADC synthase"/>
    <property type="match status" value="1"/>
</dbReference>
<sequence>MGDTGSMSILGAVPPAPPGVGAACRARLVEVDRLEWRVGDGGDPAALAAAFCASYRGAHTGAEGSVCGVAVLVSSAAGAVMVGGATGAPSPVPAVPDLALVAFAHGPAREPAPPGAFAVGGWRASWTGADHAKAVVAVQEAIGRGQVYVANVVGHRSAAWSGDPAGIAAAVAGIPGAAWGGVLSGADWLVASGSPEAFLTVGGARAATHPIKGTAPATAAGRADLLASVKERAEHVMIVDLARNDLAQVAVPGTVAVERLFALAKWDRLWQAESTVVCEIGPGAGLADLLRALCPPGSVTGTPKLAMLDLVAGLEPAGRGPAMGAFGYLQGDRVRLGVTIRTVALDRDRVHLWAGGGVTWRSDPDAEVAEAEAKARAVTARLVLRPGTPSRSRSSAPWRARGARRATRPGTGAAAASGSRARRRTPAPWEGRGGAAGARPCRRSRRRR</sequence>
<dbReference type="PANTHER" id="PTHR11236">
    <property type="entry name" value="AMINOBENZOATE/ANTHRANILATE SYNTHASE"/>
    <property type="match status" value="1"/>
</dbReference>
<feature type="region of interest" description="Disordered" evidence="1">
    <location>
        <begin position="384"/>
        <end position="448"/>
    </location>
</feature>
<feature type="domain" description="Chorismate-utilising enzyme C-terminal" evidence="2">
    <location>
        <begin position="129"/>
        <end position="374"/>
    </location>
</feature>
<protein>
    <submittedName>
        <fullName evidence="3">Para-aminobenzoate synthetase component 1</fullName>
    </submittedName>
</protein>
<evidence type="ECO:0000259" key="2">
    <source>
        <dbReference type="Pfam" id="PF00425"/>
    </source>
</evidence>
<dbReference type="AlphaFoldDB" id="A0A1G9FBD3"/>
<evidence type="ECO:0000256" key="1">
    <source>
        <dbReference type="SAM" id="MobiDB-lite"/>
    </source>
</evidence>
<evidence type="ECO:0000313" key="3">
    <source>
        <dbReference type="EMBL" id="SDK85553.1"/>
    </source>
</evidence>
<organism evidence="3 4">
    <name type="scientific">Glycomyces sambucus</name>
    <dbReference type="NCBI Taxonomy" id="380244"/>
    <lineage>
        <taxon>Bacteria</taxon>
        <taxon>Bacillati</taxon>
        <taxon>Actinomycetota</taxon>
        <taxon>Actinomycetes</taxon>
        <taxon>Glycomycetales</taxon>
        <taxon>Glycomycetaceae</taxon>
        <taxon>Glycomyces</taxon>
    </lineage>
</organism>
<dbReference type="InterPro" id="IPR005801">
    <property type="entry name" value="ADC_synthase"/>
</dbReference>
<keyword evidence="4" id="KW-1185">Reference proteome</keyword>
<reference evidence="4" key="1">
    <citation type="submission" date="2016-10" db="EMBL/GenBank/DDBJ databases">
        <authorList>
            <person name="Varghese N."/>
            <person name="Submissions S."/>
        </authorList>
    </citation>
    <scope>NUCLEOTIDE SEQUENCE [LARGE SCALE GENOMIC DNA]</scope>
    <source>
        <strain evidence="4">CGMCC 4.3147</strain>
    </source>
</reference>
<dbReference type="PANTHER" id="PTHR11236:SF50">
    <property type="entry name" value="AMINODEOXYCHORISMATE SYNTHASE COMPONENT 1"/>
    <property type="match status" value="1"/>
</dbReference>